<gene>
    <name evidence="7" type="ORF">Kpol_380p6</name>
</gene>
<evidence type="ECO:0000256" key="3">
    <source>
        <dbReference type="ARBA" id="ARBA00022448"/>
    </source>
</evidence>
<dbReference type="STRING" id="436907.A7TS65"/>
<evidence type="ECO:0000256" key="5">
    <source>
        <dbReference type="ARBA" id="ARBA00023242"/>
    </source>
</evidence>
<dbReference type="RefSeq" id="XP_001642745.1">
    <property type="nucleotide sequence ID" value="XM_001642695.1"/>
</dbReference>
<dbReference type="GO" id="GO:0005635">
    <property type="term" value="C:nuclear envelope"/>
    <property type="evidence" value="ECO:0007669"/>
    <property type="project" value="TreeGrafter"/>
</dbReference>
<dbReference type="OrthoDB" id="431626at2759"/>
<dbReference type="PhylomeDB" id="A7TS65"/>
<dbReference type="HOGENOM" id="CLU_008920_1_1_1"/>
<protein>
    <recommendedName>
        <fullName evidence="6">Importin N-terminal domain-containing protein</fullName>
    </recommendedName>
</protein>
<dbReference type="FunCoup" id="A7TS65">
    <property type="interactions" value="1164"/>
</dbReference>
<dbReference type="PANTHER" id="PTHR10997:SF9">
    <property type="entry name" value="IMPORTIN-9"/>
    <property type="match status" value="1"/>
</dbReference>
<dbReference type="KEGG" id="vpo:Kpol_380p6"/>
<dbReference type="Pfam" id="PF25018">
    <property type="entry name" value="HEAT_IPO9_c"/>
    <property type="match status" value="1"/>
</dbReference>
<dbReference type="AlphaFoldDB" id="A7TS65"/>
<dbReference type="Proteomes" id="UP000000267">
    <property type="component" value="Unassembled WGS sequence"/>
</dbReference>
<dbReference type="InParanoid" id="A7TS65"/>
<dbReference type="GO" id="GO:0061608">
    <property type="term" value="F:nuclear import signal receptor activity"/>
    <property type="evidence" value="ECO:0007669"/>
    <property type="project" value="EnsemblFungi"/>
</dbReference>
<dbReference type="Pfam" id="PF25758">
    <property type="entry name" value="TPR_IPO11"/>
    <property type="match status" value="1"/>
</dbReference>
<dbReference type="GO" id="GO:0005829">
    <property type="term" value="C:cytosol"/>
    <property type="evidence" value="ECO:0007669"/>
    <property type="project" value="TreeGrafter"/>
</dbReference>
<dbReference type="Pfam" id="PF03810">
    <property type="entry name" value="IBN_N"/>
    <property type="match status" value="1"/>
</dbReference>
<comment type="similarity">
    <text evidence="2">Belongs to the importin beta family.</text>
</comment>
<dbReference type="InterPro" id="IPR058669">
    <property type="entry name" value="TPR_IPO7/11-like"/>
</dbReference>
<accession>A7TS65</accession>
<evidence type="ECO:0000313" key="8">
    <source>
        <dbReference type="Proteomes" id="UP000000267"/>
    </source>
</evidence>
<dbReference type="InterPro" id="IPR016024">
    <property type="entry name" value="ARM-type_fold"/>
</dbReference>
<sequence>MQDIHQLINLAQSPDNSVREKAESELLAACDEDACIVFHSMIQVGSNGFEELSSRLFALLTLRKLITMYWSPGFESYRLNSTLNEEIKNNFRDSLLKICLDDSQDTKIKNASAYCVVQISAVDFPDQWPTLLNEVYGAIMERHSLSAISLLNEIYDDVMSEEMFFEEGIGSETIRIIFSVLTDNNTGIAAKIASSKLFHSCLLQMSVLDPQSVHKRKQLVTECISQILTIWSGLLQKQNVTEMSSEFELRSKIYEDLAMIKSEFPRKLFSKENIEIFRRLVINDLNIAAKCYNNVLSSENSDTEMIHINEFVIHIIEFLTAISDFKFSPEDIGTISKSFVTLSCIDRNTEESWTADFNSFISKETGLFASFTIRDQIADFISNVNEGVYSGFYSLILNEFNEIINSNSDWRTQESVLYLLQCIATSETEINESLQCNTQILVTAIGNIISNPPTQSFVLMRSILTIPKLLEKFMETLPDVKEYTKQLLSISLDIALSSSDELVQSSGLIAFTYYTSFAELNSVLGDVACRVEQEKVLKLIQNLSNDSEEDTNGVLVEVLNNVIDCNSPQHLDETILEVEFDFLLTISVKDPSNIQLIVEAQECLEKLIESMDINLYNKYAHKLLPFLINVINECNQTGYSYSPLLSLALEFINILMRNRPDDISLPTYICEQLFSPLRHILMVSQEDETLQLATEAFSFLLFNSQTDVIFPYLEEIINVLSRLLSMDISDTAAMNVGSLVVTIFTKFSEQVQELIPGILRATTDKFINAKNISTSQNLVSVFCLLVCTDPARTIDFLYNLEIGTPPQSSLPLVLTKWLESFEIIRGEKKIKENILALSKIYFLKDSRVSSIEVNGDIIPYTGDLIITRSMAKSMPDKYTRVSVYQKIVKLFVAELGFQTKEQDPSDLVDSKLKQELGIPQQMGAAHGDDDDDDWEDVDDVLDYEKLQEYIDDDDEEEYVGGPESQEITGIEEVTQTTKELLIEFFKEAASKDINSFQEIYNT</sequence>
<organism evidence="8">
    <name type="scientific">Vanderwaltozyma polyspora (strain ATCC 22028 / DSM 70294 / BCRC 21397 / CBS 2163 / NBRC 10782 / NRRL Y-8283 / UCD 57-17)</name>
    <name type="common">Kluyveromyces polysporus</name>
    <dbReference type="NCBI Taxonomy" id="436907"/>
    <lineage>
        <taxon>Eukaryota</taxon>
        <taxon>Fungi</taxon>
        <taxon>Dikarya</taxon>
        <taxon>Ascomycota</taxon>
        <taxon>Saccharomycotina</taxon>
        <taxon>Saccharomycetes</taxon>
        <taxon>Saccharomycetales</taxon>
        <taxon>Saccharomycetaceae</taxon>
        <taxon>Vanderwaltozyma</taxon>
    </lineage>
</organism>
<dbReference type="OMA" id="NPDQYTI"/>
<dbReference type="GO" id="GO:0006334">
    <property type="term" value="P:nucleosome assembly"/>
    <property type="evidence" value="ECO:0007669"/>
    <property type="project" value="EnsemblFungi"/>
</dbReference>
<dbReference type="InterPro" id="IPR011989">
    <property type="entry name" value="ARM-like"/>
</dbReference>
<dbReference type="eggNOG" id="KOG2274">
    <property type="taxonomic scope" value="Eukaryota"/>
</dbReference>
<proteinExistence type="inferred from homology"/>
<dbReference type="InterPro" id="IPR056840">
    <property type="entry name" value="HEAT_IPO9_central"/>
</dbReference>
<evidence type="ECO:0000259" key="6">
    <source>
        <dbReference type="PROSITE" id="PS50166"/>
    </source>
</evidence>
<keyword evidence="5" id="KW-0539">Nucleus</keyword>
<dbReference type="PANTHER" id="PTHR10997">
    <property type="entry name" value="IMPORTIN-7, 8, 11"/>
    <property type="match status" value="1"/>
</dbReference>
<dbReference type="GeneID" id="5542933"/>
<dbReference type="EMBL" id="DS480500">
    <property type="protein sequence ID" value="EDO14887.1"/>
    <property type="molecule type" value="Genomic_DNA"/>
</dbReference>
<evidence type="ECO:0000256" key="2">
    <source>
        <dbReference type="ARBA" id="ARBA00007991"/>
    </source>
</evidence>
<evidence type="ECO:0000256" key="4">
    <source>
        <dbReference type="ARBA" id="ARBA00022927"/>
    </source>
</evidence>
<dbReference type="Gene3D" id="1.25.10.10">
    <property type="entry name" value="Leucine-rich Repeat Variant"/>
    <property type="match status" value="1"/>
</dbReference>
<dbReference type="SUPFAM" id="SSF48371">
    <property type="entry name" value="ARM repeat"/>
    <property type="match status" value="1"/>
</dbReference>
<dbReference type="InterPro" id="IPR001494">
    <property type="entry name" value="Importin-beta_N"/>
</dbReference>
<evidence type="ECO:0000256" key="1">
    <source>
        <dbReference type="ARBA" id="ARBA00004123"/>
    </source>
</evidence>
<name>A7TS65_VANPO</name>
<dbReference type="GO" id="GO:0000511">
    <property type="term" value="F:H2A-H2B histone complex chaperone activity"/>
    <property type="evidence" value="ECO:0007669"/>
    <property type="project" value="EnsemblFungi"/>
</dbReference>
<evidence type="ECO:0000313" key="7">
    <source>
        <dbReference type="EMBL" id="EDO14887.1"/>
    </source>
</evidence>
<feature type="domain" description="Importin N-terminal" evidence="6">
    <location>
        <begin position="22"/>
        <end position="101"/>
    </location>
</feature>
<keyword evidence="8" id="KW-1185">Reference proteome</keyword>
<dbReference type="GO" id="GO:0006607">
    <property type="term" value="P:NLS-bearing protein import into nucleus"/>
    <property type="evidence" value="ECO:0007669"/>
    <property type="project" value="EnsemblFungi"/>
</dbReference>
<comment type="subcellular location">
    <subcellularLocation>
        <location evidence="1">Nucleus</location>
    </subcellularLocation>
</comment>
<reference evidence="7 8" key="1">
    <citation type="journal article" date="2007" name="Proc. Natl. Acad. Sci. U.S.A.">
        <title>Independent sorting-out of thousands of duplicated gene pairs in two yeast species descended from a whole-genome duplication.</title>
        <authorList>
            <person name="Scannell D.R."/>
            <person name="Frank A.C."/>
            <person name="Conant G.C."/>
            <person name="Byrne K.P."/>
            <person name="Woolfit M."/>
            <person name="Wolfe K.H."/>
        </authorList>
    </citation>
    <scope>NUCLEOTIDE SEQUENCE [LARGE SCALE GENOMIC DNA]</scope>
    <source>
        <strain evidence="8">ATCC 22028 / DSM 70294 / BCRC 21397 / CBS 2163 / NBRC 10782 / NRRL Y-8283 / UCD 57-17</strain>
    </source>
</reference>
<dbReference type="GO" id="GO:0031267">
    <property type="term" value="F:small GTPase binding"/>
    <property type="evidence" value="ECO:0007669"/>
    <property type="project" value="InterPro"/>
</dbReference>
<keyword evidence="3" id="KW-0813">Transport</keyword>
<keyword evidence="4" id="KW-0653">Protein transport</keyword>
<dbReference type="PROSITE" id="PS50166">
    <property type="entry name" value="IMPORTIN_B_NT"/>
    <property type="match status" value="1"/>
</dbReference>